<comment type="caution">
    <text evidence="1">The sequence shown here is derived from an EMBL/GenBank/DDBJ whole genome shotgun (WGS) entry which is preliminary data.</text>
</comment>
<name>A0AAV5HQH6_9ROSI</name>
<accession>A0AAV5HQH6</accession>
<protein>
    <submittedName>
        <fullName evidence="1">Uncharacterized protein</fullName>
    </submittedName>
</protein>
<dbReference type="EMBL" id="BPVZ01000003">
    <property type="protein sequence ID" value="GKU89546.1"/>
    <property type="molecule type" value="Genomic_DNA"/>
</dbReference>
<dbReference type="AlphaFoldDB" id="A0AAV5HQH6"/>
<reference evidence="1 2" key="1">
    <citation type="journal article" date="2021" name="Commun. Biol.">
        <title>The genome of Shorea leprosula (Dipterocarpaceae) highlights the ecological relevance of drought in aseasonal tropical rainforests.</title>
        <authorList>
            <person name="Ng K.K.S."/>
            <person name="Kobayashi M.J."/>
            <person name="Fawcett J.A."/>
            <person name="Hatakeyama M."/>
            <person name="Paape T."/>
            <person name="Ng C.H."/>
            <person name="Ang C.C."/>
            <person name="Tnah L.H."/>
            <person name="Lee C.T."/>
            <person name="Nishiyama T."/>
            <person name="Sese J."/>
            <person name="O'Brien M.J."/>
            <person name="Copetti D."/>
            <person name="Mohd Noor M.I."/>
            <person name="Ong R.C."/>
            <person name="Putra M."/>
            <person name="Sireger I.Z."/>
            <person name="Indrioko S."/>
            <person name="Kosugi Y."/>
            <person name="Izuno A."/>
            <person name="Isagi Y."/>
            <person name="Lee S.L."/>
            <person name="Shimizu K.K."/>
        </authorList>
    </citation>
    <scope>NUCLEOTIDE SEQUENCE [LARGE SCALE GENOMIC DNA]</scope>
    <source>
        <strain evidence="1">214</strain>
    </source>
</reference>
<proteinExistence type="predicted"/>
<evidence type="ECO:0000313" key="2">
    <source>
        <dbReference type="Proteomes" id="UP001054252"/>
    </source>
</evidence>
<sequence>MDTSGFDYLAWHAMWSVFDLKVIPEYRHGLKDSWFGAITDSTDPTDEIRLRSSPSLPLQNPCPRSYLKQEEARSAVFEFPFFSAFPLPASSTDTQPTLFSLAGAGQRGSAAVLIPSLWRLQRRGMLGGGIGVP</sequence>
<evidence type="ECO:0000313" key="1">
    <source>
        <dbReference type="EMBL" id="GKU89546.1"/>
    </source>
</evidence>
<keyword evidence="2" id="KW-1185">Reference proteome</keyword>
<gene>
    <name evidence="1" type="ORF">SLEP1_g3672</name>
</gene>
<organism evidence="1 2">
    <name type="scientific">Rubroshorea leprosula</name>
    <dbReference type="NCBI Taxonomy" id="152421"/>
    <lineage>
        <taxon>Eukaryota</taxon>
        <taxon>Viridiplantae</taxon>
        <taxon>Streptophyta</taxon>
        <taxon>Embryophyta</taxon>
        <taxon>Tracheophyta</taxon>
        <taxon>Spermatophyta</taxon>
        <taxon>Magnoliopsida</taxon>
        <taxon>eudicotyledons</taxon>
        <taxon>Gunneridae</taxon>
        <taxon>Pentapetalae</taxon>
        <taxon>rosids</taxon>
        <taxon>malvids</taxon>
        <taxon>Malvales</taxon>
        <taxon>Dipterocarpaceae</taxon>
        <taxon>Rubroshorea</taxon>
    </lineage>
</organism>
<dbReference type="Proteomes" id="UP001054252">
    <property type="component" value="Unassembled WGS sequence"/>
</dbReference>